<feature type="compositionally biased region" description="Basic and acidic residues" evidence="1">
    <location>
        <begin position="553"/>
        <end position="563"/>
    </location>
</feature>
<evidence type="ECO:0000256" key="2">
    <source>
        <dbReference type="SAM" id="Phobius"/>
    </source>
</evidence>
<feature type="transmembrane region" description="Helical" evidence="2">
    <location>
        <begin position="16"/>
        <end position="36"/>
    </location>
</feature>
<evidence type="ECO:0000313" key="3">
    <source>
        <dbReference type="EMBL" id="GGK74617.1"/>
    </source>
</evidence>
<organism evidence="3 4">
    <name type="scientific">Planomonospora parontospora</name>
    <dbReference type="NCBI Taxonomy" id="58119"/>
    <lineage>
        <taxon>Bacteria</taxon>
        <taxon>Bacillati</taxon>
        <taxon>Actinomycetota</taxon>
        <taxon>Actinomycetes</taxon>
        <taxon>Streptosporangiales</taxon>
        <taxon>Streptosporangiaceae</taxon>
        <taxon>Planomonospora</taxon>
    </lineage>
</organism>
<reference evidence="3" key="1">
    <citation type="journal article" date="2014" name="Int. J. Syst. Evol. Microbiol.">
        <title>Complete genome sequence of Corynebacterium casei LMG S-19264T (=DSM 44701T), isolated from a smear-ripened cheese.</title>
        <authorList>
            <consortium name="US DOE Joint Genome Institute (JGI-PGF)"/>
            <person name="Walter F."/>
            <person name="Albersmeier A."/>
            <person name="Kalinowski J."/>
            <person name="Ruckert C."/>
        </authorList>
    </citation>
    <scope>NUCLEOTIDE SEQUENCE</scope>
    <source>
        <strain evidence="3">JCM 3093</strain>
    </source>
</reference>
<dbReference type="Proteomes" id="UP000627984">
    <property type="component" value="Unassembled WGS sequence"/>
</dbReference>
<dbReference type="RefSeq" id="WP_191895894.1">
    <property type="nucleotide sequence ID" value="NZ_BMQD01000011.1"/>
</dbReference>
<evidence type="ECO:0000256" key="1">
    <source>
        <dbReference type="SAM" id="MobiDB-lite"/>
    </source>
</evidence>
<feature type="transmembrane region" description="Helical" evidence="2">
    <location>
        <begin position="79"/>
        <end position="100"/>
    </location>
</feature>
<gene>
    <name evidence="3" type="ORF">GCM10010126_37570</name>
</gene>
<accession>A0AA37F5F9</accession>
<proteinExistence type="predicted"/>
<feature type="region of interest" description="Disordered" evidence="1">
    <location>
        <begin position="526"/>
        <end position="591"/>
    </location>
</feature>
<sequence>MTTEAQPADRFLRTHWLFLVALLAGGGLRALAVLGYRPALWFWPDSFTHLDAALALRPTGSHSSGYPLFLRLLSPLQSVQAVVAAQHLLGLATACCVYLLLRRLARLPGWGATLAALPALLDAHQIQLEHLVTADALFQSLAVLALTLLLWNRRPSARTALLAGTLLAAAAATRALGLPLLLLVLVCLAVRRAGWRAVTATAAAAALVLGAHAVWFAAEFGHHGLTRGNAHLWARTTTFADCARIRPTGPAAALCPAEPLGERKPPPAYLSDGGSPLNTFQGSPAERDALAGDFALQAVRAQPADFLRTGLADLAHVFDWDRRVYPTAEDQSAHVFPDAAASLPDTPAAGGRTAAELTTAYQDDPGEPRLVDPYAGWLRAYQEHGFLRGPFLGVVLAIGLIGVLTRWRRLGGALLPPWTAAAALIALPQFTAAFDHRHAAVAAPFACLAAGLAFGGRDSETAAGTPALTGDPAEDPVNPPDETARRASATADVHPDGNPQRIVPYRPPNPVDGVLVHPRYELADVGRGPAAYPDPDPVPLDRADPDPAQPFDFFKRDPQHRDPGLTAAAPPPPAQGPQQPADRDKPQYYKY</sequence>
<keyword evidence="2" id="KW-0472">Membrane</keyword>
<keyword evidence="2" id="KW-0812">Transmembrane</keyword>
<feature type="transmembrane region" description="Helical" evidence="2">
    <location>
        <begin position="163"/>
        <end position="191"/>
    </location>
</feature>
<dbReference type="EMBL" id="BMQD01000011">
    <property type="protein sequence ID" value="GGK74617.1"/>
    <property type="molecule type" value="Genomic_DNA"/>
</dbReference>
<keyword evidence="2" id="KW-1133">Transmembrane helix</keyword>
<feature type="transmembrane region" description="Helical" evidence="2">
    <location>
        <begin position="132"/>
        <end position="151"/>
    </location>
</feature>
<reference evidence="3" key="2">
    <citation type="submission" date="2022-09" db="EMBL/GenBank/DDBJ databases">
        <authorList>
            <person name="Sun Q."/>
            <person name="Ohkuma M."/>
        </authorList>
    </citation>
    <scope>NUCLEOTIDE SEQUENCE</scope>
    <source>
        <strain evidence="3">JCM 3093</strain>
    </source>
</reference>
<comment type="caution">
    <text evidence="3">The sequence shown here is derived from an EMBL/GenBank/DDBJ whole genome shotgun (WGS) entry which is preliminary data.</text>
</comment>
<protein>
    <submittedName>
        <fullName evidence="3">Uncharacterized protein</fullName>
    </submittedName>
</protein>
<feature type="transmembrane region" description="Helical" evidence="2">
    <location>
        <begin position="197"/>
        <end position="218"/>
    </location>
</feature>
<name>A0AA37F5F9_9ACTN</name>
<evidence type="ECO:0000313" key="4">
    <source>
        <dbReference type="Proteomes" id="UP000627984"/>
    </source>
</evidence>
<feature type="compositionally biased region" description="Basic and acidic residues" evidence="1">
    <location>
        <begin position="581"/>
        <end position="591"/>
    </location>
</feature>
<feature type="region of interest" description="Disordered" evidence="1">
    <location>
        <begin position="462"/>
        <end position="510"/>
    </location>
</feature>
<dbReference type="AlphaFoldDB" id="A0AA37F5F9"/>